<comment type="subcellular location">
    <subcellularLocation>
        <location evidence="4">Cytoplasm</location>
    </subcellularLocation>
</comment>
<comment type="similarity">
    <text evidence="4">Belongs to the FliW family.</text>
</comment>
<dbReference type="GO" id="GO:0005737">
    <property type="term" value="C:cytoplasm"/>
    <property type="evidence" value="ECO:0007669"/>
    <property type="project" value="UniProtKB-SubCell"/>
</dbReference>
<evidence type="ECO:0000256" key="3">
    <source>
        <dbReference type="ARBA" id="ARBA00022845"/>
    </source>
</evidence>
<keyword evidence="2 4" id="KW-1005">Bacterial flagellum biogenesis</keyword>
<accession>A0A1K2H7R8</accession>
<keyword evidence="1 4" id="KW-0963">Cytoplasm</keyword>
<keyword evidence="5" id="KW-0282">Flagellum</keyword>
<organism evidence="5 6">
    <name type="scientific">Chitinimonas taiwanensis DSM 18899</name>
    <dbReference type="NCBI Taxonomy" id="1121279"/>
    <lineage>
        <taxon>Bacteria</taxon>
        <taxon>Pseudomonadati</taxon>
        <taxon>Pseudomonadota</taxon>
        <taxon>Betaproteobacteria</taxon>
        <taxon>Neisseriales</taxon>
        <taxon>Chitinibacteraceae</taxon>
        <taxon>Chitinimonas</taxon>
    </lineage>
</organism>
<keyword evidence="4" id="KW-0143">Chaperone</keyword>
<comment type="subunit">
    <text evidence="4">Interacts with translational regulator CsrA and flagellin(s).</text>
</comment>
<dbReference type="Pfam" id="PF02623">
    <property type="entry name" value="FliW"/>
    <property type="match status" value="1"/>
</dbReference>
<dbReference type="AlphaFoldDB" id="A0A1K2H7R8"/>
<evidence type="ECO:0000313" key="6">
    <source>
        <dbReference type="Proteomes" id="UP000186513"/>
    </source>
</evidence>
<dbReference type="PANTHER" id="PTHR39190">
    <property type="entry name" value="FLAGELLAR ASSEMBLY FACTOR FLIW"/>
    <property type="match status" value="1"/>
</dbReference>
<dbReference type="STRING" id="1121279.SAMN02745887_00686"/>
<dbReference type="HAMAP" id="MF_01185">
    <property type="entry name" value="FliW"/>
    <property type="match status" value="1"/>
</dbReference>
<dbReference type="PANTHER" id="PTHR39190:SF1">
    <property type="entry name" value="FLAGELLAR ASSEMBLY FACTOR FLIW"/>
    <property type="match status" value="1"/>
</dbReference>
<comment type="function">
    <text evidence="4">Acts as an anti-CsrA protein, binds CsrA and prevents it from repressing translation of its target genes, one of which is flagellin. Binds to flagellin and participates in the assembly of the flagellum.</text>
</comment>
<keyword evidence="5" id="KW-0966">Cell projection</keyword>
<evidence type="ECO:0000256" key="2">
    <source>
        <dbReference type="ARBA" id="ARBA00022795"/>
    </source>
</evidence>
<dbReference type="GO" id="GO:0006417">
    <property type="term" value="P:regulation of translation"/>
    <property type="evidence" value="ECO:0007669"/>
    <property type="project" value="UniProtKB-KW"/>
</dbReference>
<keyword evidence="5" id="KW-0969">Cilium</keyword>
<dbReference type="GO" id="GO:0044780">
    <property type="term" value="P:bacterial-type flagellum assembly"/>
    <property type="evidence" value="ECO:0007669"/>
    <property type="project" value="UniProtKB-UniRule"/>
</dbReference>
<evidence type="ECO:0000256" key="4">
    <source>
        <dbReference type="HAMAP-Rule" id="MF_01185"/>
    </source>
</evidence>
<dbReference type="InterPro" id="IPR003775">
    <property type="entry name" value="Flagellar_assembly_factor_FliW"/>
</dbReference>
<dbReference type="Proteomes" id="UP000186513">
    <property type="component" value="Unassembled WGS sequence"/>
</dbReference>
<evidence type="ECO:0000313" key="5">
    <source>
        <dbReference type="EMBL" id="SFZ72653.1"/>
    </source>
</evidence>
<keyword evidence="6" id="KW-1185">Reference proteome</keyword>
<proteinExistence type="inferred from homology"/>
<name>A0A1K2H7R8_9NEIS</name>
<keyword evidence="3 4" id="KW-0810">Translation regulation</keyword>
<dbReference type="Gene3D" id="2.30.290.10">
    <property type="entry name" value="BH3618-like"/>
    <property type="match status" value="1"/>
</dbReference>
<evidence type="ECO:0000256" key="1">
    <source>
        <dbReference type="ARBA" id="ARBA00022490"/>
    </source>
</evidence>
<reference evidence="5 6" key="1">
    <citation type="submission" date="2016-11" db="EMBL/GenBank/DDBJ databases">
        <authorList>
            <person name="Jaros S."/>
            <person name="Januszkiewicz K."/>
            <person name="Wedrychowicz H."/>
        </authorList>
    </citation>
    <scope>NUCLEOTIDE SEQUENCE [LARGE SCALE GENOMIC DNA]</scope>
    <source>
        <strain evidence="5 6">DSM 18899</strain>
    </source>
</reference>
<dbReference type="SUPFAM" id="SSF141457">
    <property type="entry name" value="BH3618-like"/>
    <property type="match status" value="1"/>
</dbReference>
<sequence length="138" mass="15175">MQIVTPRFGVLEIEENSLITFPDGLPGFDNCKRFKLLHEDVAEPKVLWMQSLDEPEVVISVIDANLLGLHYQLALSDAESALIQYTGGQDVILLLTLTRDGDGNKIQANTQSPIVLNAASRLALQKSGVRAEIVFTNE</sequence>
<gene>
    <name evidence="4" type="primary">fliW</name>
    <name evidence="5" type="ORF">SAMN02745887_00686</name>
</gene>
<dbReference type="EMBL" id="FPKR01000002">
    <property type="protein sequence ID" value="SFZ72653.1"/>
    <property type="molecule type" value="Genomic_DNA"/>
</dbReference>
<protein>
    <recommendedName>
        <fullName evidence="4">Flagellar assembly factor FliW</fullName>
    </recommendedName>
</protein>
<dbReference type="InterPro" id="IPR024046">
    <property type="entry name" value="Flagellar_assmbl_FliW_dom_sf"/>
</dbReference>